<name>A0A811JTK1_9BILA</name>
<dbReference type="Pfam" id="PF05236">
    <property type="entry name" value="TAF4"/>
    <property type="match status" value="1"/>
</dbReference>
<dbReference type="InterPro" id="IPR011333">
    <property type="entry name" value="SKP1/BTB/POZ_sf"/>
</dbReference>
<dbReference type="Pfam" id="PF07531">
    <property type="entry name" value="TAFH"/>
    <property type="match status" value="1"/>
</dbReference>
<dbReference type="Proteomes" id="UP000783686">
    <property type="component" value="Unassembled WGS sequence"/>
</dbReference>
<feature type="compositionally biased region" description="Basic and acidic residues" evidence="7">
    <location>
        <begin position="934"/>
        <end position="945"/>
    </location>
</feature>
<dbReference type="PANTHER" id="PTHR15138:SF14">
    <property type="entry name" value="TRANSCRIPTION INITIATION FACTOR TFIID SUBUNIT 4"/>
    <property type="match status" value="1"/>
</dbReference>
<feature type="compositionally biased region" description="Basic and acidic residues" evidence="7">
    <location>
        <begin position="991"/>
        <end position="1000"/>
    </location>
</feature>
<feature type="region of interest" description="Disordered" evidence="7">
    <location>
        <begin position="913"/>
        <end position="1003"/>
    </location>
</feature>
<comment type="similarity">
    <text evidence="2">Belongs to the TAF4 family.</text>
</comment>
<dbReference type="InterPro" id="IPR003894">
    <property type="entry name" value="TAFH_NHR1"/>
</dbReference>
<gene>
    <name evidence="9" type="ORF">BOKJ2_LOCUS1142</name>
</gene>
<feature type="compositionally biased region" description="Low complexity" evidence="7">
    <location>
        <begin position="968"/>
        <end position="986"/>
    </location>
</feature>
<evidence type="ECO:0000256" key="7">
    <source>
        <dbReference type="SAM" id="MobiDB-lite"/>
    </source>
</evidence>
<comment type="caution">
    <text evidence="9">The sequence shown here is derived from an EMBL/GenBank/DDBJ whole genome shotgun (WGS) entry which is preliminary data.</text>
</comment>
<dbReference type="InterPro" id="IPR007900">
    <property type="entry name" value="TAF4_C"/>
</dbReference>
<feature type="region of interest" description="Disordered" evidence="7">
    <location>
        <begin position="13"/>
        <end position="86"/>
    </location>
</feature>
<dbReference type="EMBL" id="CAJFCW020000001">
    <property type="protein sequence ID" value="CAG9081854.1"/>
    <property type="molecule type" value="Genomic_DNA"/>
</dbReference>
<dbReference type="PANTHER" id="PTHR15138">
    <property type="entry name" value="TRANSCRIPTION INITIATION FACTOR TFIID SUBUNIT 4"/>
    <property type="match status" value="1"/>
</dbReference>
<protein>
    <recommendedName>
        <fullName evidence="8">TAFH domain-containing protein</fullName>
    </recommendedName>
</protein>
<reference evidence="9" key="1">
    <citation type="submission" date="2020-09" db="EMBL/GenBank/DDBJ databases">
        <authorList>
            <person name="Kikuchi T."/>
        </authorList>
    </citation>
    <scope>NUCLEOTIDE SEQUENCE</scope>
    <source>
        <strain evidence="9">SH1</strain>
    </source>
</reference>
<evidence type="ECO:0000256" key="4">
    <source>
        <dbReference type="ARBA" id="ARBA00023163"/>
    </source>
</evidence>
<keyword evidence="6" id="KW-0175">Coiled coil</keyword>
<dbReference type="CDD" id="cd08045">
    <property type="entry name" value="HFD_TAF4"/>
    <property type="match status" value="1"/>
</dbReference>
<dbReference type="AlphaFoldDB" id="A0A811JTK1"/>
<feature type="compositionally biased region" description="Pro residues" evidence="7">
    <location>
        <begin position="64"/>
        <end position="74"/>
    </location>
</feature>
<keyword evidence="3" id="KW-0805">Transcription regulation</keyword>
<dbReference type="GO" id="GO:0003677">
    <property type="term" value="F:DNA binding"/>
    <property type="evidence" value="ECO:0007669"/>
    <property type="project" value="TreeGrafter"/>
</dbReference>
<evidence type="ECO:0000313" key="9">
    <source>
        <dbReference type="EMBL" id="CAD5206458.1"/>
    </source>
</evidence>
<accession>A0A811JTK1</accession>
<feature type="coiled-coil region" evidence="6">
    <location>
        <begin position="373"/>
        <end position="431"/>
    </location>
</feature>
<dbReference type="PROSITE" id="PS51119">
    <property type="entry name" value="TAFH"/>
    <property type="match status" value="1"/>
</dbReference>
<sequence length="1020" mass="114941">MFFNGFNKYHHMDIPNQPPVPSFQNPNRGDNFPAGNYQPQRPPTAPNGGPINASNGAPMNAPNGAPPNGAPPNGAPNNGASEDDDPGLKCAKFFRTLLHLSLTNQNNHNAQKAASVHKLVQEVIGGRIQPEEFTFNLQQVLGSHAQPRLIPFLHVALPALRTALINNSVVIEGINLAEVFPHLNQGTSQAYPQASYMQSSSNQVQATIVQSNQVVQSNQIVQSNQMVQSSQIVQSNQVVQSNQYGETSYSHMKTDNGVLYQRINHSMPVPMDGKNGYYIKDGNGVEQADRYRLVPDNLPHMLLDPHAISSRLVEQMGGQCTSIDPEVFTKISEVVESRLRDLMAQLSSIVEHRIEPLRLNPLYTQINEPRKQLKFVEEVEKQAFTRRQNLEKEAWIKFSKSKTKDKDTVQKAKEIQRANQEENLNREANEAAIAALVGSRGQKRTIGQTDPSRNAISSVQNLQTHRPRVRRVIMKDFLCALNGKGVQRNSVVKFLVAYGLVEMPSQNTEFNEGGGALLLLVALLYTMVDLASPSTVLDLDEEIAFRYSWPLKVSQRLLQSGEKAVLHVSPSFCTAYNGVQMTWLLRLYDDFMMDVDGIDFNVDTRLVHIALYYKDGPARDIALTMGRVSIYDSDNNAVFTDLELEGLEYTKGSGWSPCASNHPQLQTLSDFVYKQVNKCLTISVELRLKLRWFEPFSYLSSPFSPNDELPQMCLQVISELKNGTLLIPDLEFFDSKLDRYALHRHKFIFACREVATRSLTDEVSVQNVFSSFYFDQVILEETESFEDYVDILVAANILHFPALKKECERFICQEVMLESADLSFVKKMLILAERYDLKILKMVAFGAVVDKVTNHDNVDVIRTELLHYAEQIHRGKDEDLNPKEEENEEFVESVVEQLEVLAKHIKKVSMQPAESFPQSGIGPVCTSPPPTKFSQERRSSLKNSRELMTSNTKETGRRRSVMFATPGSYNSDNVNSSTSSSCSTPSYRQVHHFEEKKDSEDKEDLVFNFEDLSDLEWTLT</sequence>
<dbReference type="SMART" id="SM00549">
    <property type="entry name" value="TAFH"/>
    <property type="match status" value="1"/>
</dbReference>
<evidence type="ECO:0000256" key="1">
    <source>
        <dbReference type="ARBA" id="ARBA00004123"/>
    </source>
</evidence>
<evidence type="ECO:0000256" key="2">
    <source>
        <dbReference type="ARBA" id="ARBA00006178"/>
    </source>
</evidence>
<dbReference type="InterPro" id="IPR037249">
    <property type="entry name" value="TAFH/NHR1_dom_sf"/>
</dbReference>
<dbReference type="GO" id="GO:0016251">
    <property type="term" value="F:RNA polymerase II general transcription initiation factor activity"/>
    <property type="evidence" value="ECO:0007669"/>
    <property type="project" value="TreeGrafter"/>
</dbReference>
<proteinExistence type="inferred from homology"/>
<evidence type="ECO:0000256" key="6">
    <source>
        <dbReference type="SAM" id="Coils"/>
    </source>
</evidence>
<dbReference type="GO" id="GO:0006367">
    <property type="term" value="P:transcription initiation at RNA polymerase II promoter"/>
    <property type="evidence" value="ECO:0007669"/>
    <property type="project" value="TreeGrafter"/>
</dbReference>
<dbReference type="SUPFAM" id="SSF158553">
    <property type="entry name" value="TAFH domain-like"/>
    <property type="match status" value="1"/>
</dbReference>
<feature type="compositionally biased region" description="Low complexity" evidence="7">
    <location>
        <begin position="52"/>
        <end position="63"/>
    </location>
</feature>
<dbReference type="EMBL" id="CAJFDH010000001">
    <property type="protein sequence ID" value="CAD5206458.1"/>
    <property type="molecule type" value="Genomic_DNA"/>
</dbReference>
<dbReference type="Gene3D" id="3.30.710.10">
    <property type="entry name" value="Potassium Channel Kv1.1, Chain A"/>
    <property type="match status" value="1"/>
</dbReference>
<dbReference type="GO" id="GO:0005669">
    <property type="term" value="C:transcription factor TFIID complex"/>
    <property type="evidence" value="ECO:0007669"/>
    <property type="project" value="InterPro"/>
</dbReference>
<evidence type="ECO:0000313" key="10">
    <source>
        <dbReference type="Proteomes" id="UP000614601"/>
    </source>
</evidence>
<feature type="domain" description="TAFH" evidence="8">
    <location>
        <begin position="81"/>
        <end position="183"/>
    </location>
</feature>
<keyword evidence="10" id="KW-1185">Reference proteome</keyword>
<comment type="subcellular location">
    <subcellularLocation>
        <location evidence="1">Nucleus</location>
    </subcellularLocation>
</comment>
<dbReference type="OrthoDB" id="5785718at2759"/>
<organism evidence="9 10">
    <name type="scientific">Bursaphelenchus okinawaensis</name>
    <dbReference type="NCBI Taxonomy" id="465554"/>
    <lineage>
        <taxon>Eukaryota</taxon>
        <taxon>Metazoa</taxon>
        <taxon>Ecdysozoa</taxon>
        <taxon>Nematoda</taxon>
        <taxon>Chromadorea</taxon>
        <taxon>Rhabditida</taxon>
        <taxon>Tylenchina</taxon>
        <taxon>Tylenchomorpha</taxon>
        <taxon>Aphelenchoidea</taxon>
        <taxon>Aphelenchoididae</taxon>
        <taxon>Bursaphelenchus</taxon>
    </lineage>
</organism>
<dbReference type="Proteomes" id="UP000614601">
    <property type="component" value="Unassembled WGS sequence"/>
</dbReference>
<keyword evidence="4" id="KW-0804">Transcription</keyword>
<evidence type="ECO:0000259" key="8">
    <source>
        <dbReference type="PROSITE" id="PS51119"/>
    </source>
</evidence>
<evidence type="ECO:0000256" key="5">
    <source>
        <dbReference type="ARBA" id="ARBA00023242"/>
    </source>
</evidence>
<keyword evidence="5" id="KW-0539">Nucleus</keyword>
<evidence type="ECO:0000256" key="3">
    <source>
        <dbReference type="ARBA" id="ARBA00023015"/>
    </source>
</evidence>
<dbReference type="Gene3D" id="1.20.120.1110">
    <property type="entry name" value="TAFH/NHR1 domain"/>
    <property type="match status" value="1"/>
</dbReference>
<dbReference type="InterPro" id="IPR045144">
    <property type="entry name" value="TAF4"/>
</dbReference>